<dbReference type="OrthoDB" id="6589450at2759"/>
<accession>A0A8R2NJB3</accession>
<name>A0A8R2NJB3_ACYPI</name>
<dbReference type="GeneID" id="115033113"/>
<keyword evidence="2" id="KW-1185">Reference proteome</keyword>
<dbReference type="RefSeq" id="XP_029340995.1">
    <property type="nucleotide sequence ID" value="XM_029485135.1"/>
</dbReference>
<dbReference type="KEGG" id="api:115033113"/>
<reference evidence="2" key="1">
    <citation type="submission" date="2010-06" db="EMBL/GenBank/DDBJ databases">
        <authorList>
            <person name="Jiang H."/>
            <person name="Abraham K."/>
            <person name="Ali S."/>
            <person name="Alsbrooks S.L."/>
            <person name="Anim B.N."/>
            <person name="Anosike U.S."/>
            <person name="Attaway T."/>
            <person name="Bandaranaike D.P."/>
            <person name="Battles P.K."/>
            <person name="Bell S.N."/>
            <person name="Bell A.V."/>
            <person name="Beltran B."/>
            <person name="Bickham C."/>
            <person name="Bustamante Y."/>
            <person name="Caleb T."/>
            <person name="Canada A."/>
            <person name="Cardenas V."/>
            <person name="Carter K."/>
            <person name="Chacko J."/>
            <person name="Chandrabose M.N."/>
            <person name="Chavez D."/>
            <person name="Chavez A."/>
            <person name="Chen L."/>
            <person name="Chu H.-S."/>
            <person name="Claassen K.J."/>
            <person name="Cockrell R."/>
            <person name="Collins M."/>
            <person name="Cooper J.A."/>
            <person name="Cree A."/>
            <person name="Curry S.M."/>
            <person name="Da Y."/>
            <person name="Dao M.D."/>
            <person name="Das B."/>
            <person name="Davila M.-L."/>
            <person name="Davy-Carroll L."/>
            <person name="Denson S."/>
            <person name="Dinh H."/>
            <person name="Ebong V.E."/>
            <person name="Edwards J.R."/>
            <person name="Egan A."/>
            <person name="El-Daye J."/>
            <person name="Escobedo L."/>
            <person name="Fernandez S."/>
            <person name="Fernando P.R."/>
            <person name="Flagg N."/>
            <person name="Forbes L.D."/>
            <person name="Fowler R.G."/>
            <person name="Fu Q."/>
            <person name="Gabisi R.A."/>
            <person name="Ganer J."/>
            <person name="Garbino Pronczuk A."/>
            <person name="Garcia R.M."/>
            <person name="Garner T."/>
            <person name="Garrett T.E."/>
            <person name="Gonzalez D.A."/>
            <person name="Hamid H."/>
            <person name="Hawkins E.S."/>
            <person name="Hirani K."/>
            <person name="Hogues M.E."/>
            <person name="Hollins B."/>
            <person name="Hsiao C.-H."/>
            <person name="Jabil R."/>
            <person name="James M.L."/>
            <person name="Jhangiani S.N."/>
            <person name="Johnson B."/>
            <person name="Johnson Q."/>
            <person name="Joshi V."/>
            <person name="Kalu J.B."/>
            <person name="Kam C."/>
            <person name="Kashfia A."/>
            <person name="Keebler J."/>
            <person name="Kisamo H."/>
            <person name="Kovar C.L."/>
            <person name="Lago L.A."/>
            <person name="Lai C.-Y."/>
            <person name="Laidlaw J."/>
            <person name="Lara F."/>
            <person name="Le T.-K."/>
            <person name="Lee S.L."/>
            <person name="Legall F.H."/>
            <person name="Lemon S.J."/>
            <person name="Lewis L.R."/>
            <person name="Li B."/>
            <person name="Liu Y."/>
            <person name="Liu Y.-S."/>
            <person name="Lopez J."/>
            <person name="Lozado R.J."/>
            <person name="Lu J."/>
            <person name="Madu R.C."/>
            <person name="Maheshwari M."/>
            <person name="Maheshwari R."/>
            <person name="Malloy K."/>
            <person name="Martinez E."/>
            <person name="Mathew T."/>
            <person name="Mercado I.C."/>
            <person name="Mercado C."/>
            <person name="Meyer B."/>
            <person name="Montgomery K."/>
            <person name="Morgan M.B."/>
            <person name="Munidasa M."/>
            <person name="Nazareth L.V."/>
            <person name="Nelson J."/>
            <person name="Ng B.M."/>
            <person name="Nguyen N.B."/>
            <person name="Nguyen P.Q."/>
            <person name="Nguyen T."/>
            <person name="Obregon M."/>
            <person name="Okwuonu G.O."/>
            <person name="Onwere C.G."/>
            <person name="Orozco G."/>
            <person name="Parra A."/>
            <person name="Patel S."/>
            <person name="Patil S."/>
            <person name="Perez A."/>
            <person name="Perez Y."/>
            <person name="Pham C."/>
            <person name="Primus E.L."/>
            <person name="Pu L.-L."/>
            <person name="Puazo M."/>
            <person name="Qin X."/>
            <person name="Quiroz J.B."/>
            <person name="Reese J."/>
            <person name="Richards S."/>
            <person name="Rives C.M."/>
            <person name="Robberts R."/>
            <person name="Ruiz S.J."/>
            <person name="Ruiz M.J."/>
            <person name="Santibanez J."/>
            <person name="Schneider B.W."/>
            <person name="Sisson I."/>
            <person name="Smith M."/>
            <person name="Sodergren E."/>
            <person name="Song X.-Z."/>
            <person name="Song B.B."/>
            <person name="Summersgill H."/>
            <person name="Thelus R."/>
            <person name="Thornton R.D."/>
            <person name="Trejos Z.Y."/>
            <person name="Usmani K."/>
            <person name="Vattathil S."/>
            <person name="Villasana D."/>
            <person name="Walker D.L."/>
            <person name="Wang S."/>
            <person name="Wang K."/>
            <person name="White C.S."/>
            <person name="Williams A.C."/>
            <person name="Williamson J."/>
            <person name="Wilson K."/>
            <person name="Woghiren I.O."/>
            <person name="Woodworth J.R."/>
            <person name="Worley K.C."/>
            <person name="Wright R.A."/>
            <person name="Wu W."/>
            <person name="Young L."/>
            <person name="Zhang L."/>
            <person name="Zhang J."/>
            <person name="Zhu Y."/>
            <person name="Muzny D.M."/>
            <person name="Weinstock G."/>
            <person name="Gibbs R.A."/>
        </authorList>
    </citation>
    <scope>NUCLEOTIDE SEQUENCE [LARGE SCALE GENOMIC DNA]</scope>
    <source>
        <strain evidence="2">LSR1</strain>
    </source>
</reference>
<dbReference type="Proteomes" id="UP000007819">
    <property type="component" value="Chromosome X"/>
</dbReference>
<dbReference type="EnsemblMetazoa" id="XM_029485135.1">
    <property type="protein sequence ID" value="XP_029340995.1"/>
    <property type="gene ID" value="LOC115033113"/>
</dbReference>
<organism evidence="1 2">
    <name type="scientific">Acyrthosiphon pisum</name>
    <name type="common">Pea aphid</name>
    <dbReference type="NCBI Taxonomy" id="7029"/>
    <lineage>
        <taxon>Eukaryota</taxon>
        <taxon>Metazoa</taxon>
        <taxon>Ecdysozoa</taxon>
        <taxon>Arthropoda</taxon>
        <taxon>Hexapoda</taxon>
        <taxon>Insecta</taxon>
        <taxon>Pterygota</taxon>
        <taxon>Neoptera</taxon>
        <taxon>Paraneoptera</taxon>
        <taxon>Hemiptera</taxon>
        <taxon>Sternorrhyncha</taxon>
        <taxon>Aphidomorpha</taxon>
        <taxon>Aphidoidea</taxon>
        <taxon>Aphididae</taxon>
        <taxon>Macrosiphini</taxon>
        <taxon>Acyrthosiphon</taxon>
    </lineage>
</organism>
<sequence length="150" mass="17402">MEGRTIKSSRPLIDAENELDIINMSFVSFQEFEEWKSIEEAHINYNSRVDLTGNTRVNRPNSRSSTAEYNSRVDLSVNKYKTRPTCEEVSGGDCCEDNIRLKDELAEIEIVKNQLLCEKRLKKIAGYTLLFNIRKASLNIKRENILSYYL</sequence>
<proteinExistence type="predicted"/>
<protein>
    <submittedName>
        <fullName evidence="1">Uncharacterized protein</fullName>
    </submittedName>
</protein>
<reference evidence="1" key="2">
    <citation type="submission" date="2022-06" db="UniProtKB">
        <authorList>
            <consortium name="EnsemblMetazoa"/>
        </authorList>
    </citation>
    <scope>IDENTIFICATION</scope>
</reference>
<evidence type="ECO:0000313" key="2">
    <source>
        <dbReference type="Proteomes" id="UP000007819"/>
    </source>
</evidence>
<dbReference type="AlphaFoldDB" id="A0A8R2NJB3"/>
<evidence type="ECO:0000313" key="1">
    <source>
        <dbReference type="EnsemblMetazoa" id="XP_029340995.1"/>
    </source>
</evidence>